<dbReference type="GO" id="GO:0009089">
    <property type="term" value="P:lysine biosynthetic process via diaminopimelate"/>
    <property type="evidence" value="ECO:0007669"/>
    <property type="project" value="UniProtKB-UniPathway"/>
</dbReference>
<dbReference type="Pfam" id="PF01546">
    <property type="entry name" value="Peptidase_M20"/>
    <property type="match status" value="1"/>
</dbReference>
<evidence type="ECO:0000313" key="14">
    <source>
        <dbReference type="Proteomes" id="UP000215027"/>
    </source>
</evidence>
<evidence type="ECO:0000256" key="2">
    <source>
        <dbReference type="ARBA" id="ARBA00001947"/>
    </source>
</evidence>
<keyword evidence="14" id="KW-1185">Reference proteome</keyword>
<proteinExistence type="inferred from homology"/>
<dbReference type="UniPathway" id="UPA00034">
    <property type="reaction ID" value="UER00021"/>
</dbReference>
<evidence type="ECO:0000256" key="5">
    <source>
        <dbReference type="ARBA" id="ARBA00011921"/>
    </source>
</evidence>
<keyword evidence="7" id="KW-0479">Metal-binding</keyword>
<evidence type="ECO:0000256" key="3">
    <source>
        <dbReference type="ARBA" id="ARBA00005130"/>
    </source>
</evidence>
<dbReference type="EMBL" id="LN890655">
    <property type="protein sequence ID" value="CUS02659.2"/>
    <property type="molecule type" value="Genomic_DNA"/>
</dbReference>
<dbReference type="InterPro" id="IPR001261">
    <property type="entry name" value="ArgE/DapE_CS"/>
</dbReference>
<dbReference type="Gene3D" id="3.40.630.10">
    <property type="entry name" value="Zn peptidases"/>
    <property type="match status" value="1"/>
</dbReference>
<evidence type="ECO:0000256" key="10">
    <source>
        <dbReference type="ARBA" id="ARBA00023285"/>
    </source>
</evidence>
<keyword evidence="10" id="KW-0170">Cobalt</keyword>
<organism evidence="13 14">
    <name type="scientific">Candidatus Promineifilum breve</name>
    <dbReference type="NCBI Taxonomy" id="1806508"/>
    <lineage>
        <taxon>Bacteria</taxon>
        <taxon>Bacillati</taxon>
        <taxon>Chloroflexota</taxon>
        <taxon>Ardenticatenia</taxon>
        <taxon>Candidatus Promineifilales</taxon>
        <taxon>Candidatus Promineifilaceae</taxon>
        <taxon>Candidatus Promineifilum</taxon>
    </lineage>
</organism>
<dbReference type="InterPro" id="IPR050072">
    <property type="entry name" value="Peptidase_M20A"/>
</dbReference>
<evidence type="ECO:0000256" key="9">
    <source>
        <dbReference type="ARBA" id="ARBA00022833"/>
    </source>
</evidence>
<accession>A0A160T0P2</accession>
<dbReference type="NCBIfam" id="TIGR01910">
    <property type="entry name" value="DapE-ArgE"/>
    <property type="match status" value="1"/>
</dbReference>
<dbReference type="InterPro" id="IPR002933">
    <property type="entry name" value="Peptidase_M20"/>
</dbReference>
<comment type="catalytic activity">
    <reaction evidence="11">
        <text>N-succinyl-(2S,6S)-2,6-diaminopimelate + H2O = (2S,6S)-2,6-diaminopimelate + succinate</text>
        <dbReference type="Rhea" id="RHEA:22608"/>
        <dbReference type="ChEBI" id="CHEBI:15377"/>
        <dbReference type="ChEBI" id="CHEBI:30031"/>
        <dbReference type="ChEBI" id="CHEBI:57609"/>
        <dbReference type="ChEBI" id="CHEBI:58087"/>
        <dbReference type="EC" id="3.5.1.18"/>
    </reaction>
</comment>
<evidence type="ECO:0000256" key="1">
    <source>
        <dbReference type="ARBA" id="ARBA00001941"/>
    </source>
</evidence>
<keyword evidence="8" id="KW-0378">Hydrolase</keyword>
<dbReference type="PROSITE" id="PS00758">
    <property type="entry name" value="ARGE_DAPE_CPG2_1"/>
    <property type="match status" value="1"/>
</dbReference>
<evidence type="ECO:0000256" key="8">
    <source>
        <dbReference type="ARBA" id="ARBA00022801"/>
    </source>
</evidence>
<dbReference type="OrthoDB" id="9792335at2"/>
<evidence type="ECO:0000313" key="13">
    <source>
        <dbReference type="EMBL" id="CUS02659.2"/>
    </source>
</evidence>
<dbReference type="Gene3D" id="3.30.70.360">
    <property type="match status" value="1"/>
</dbReference>
<dbReference type="SUPFAM" id="SSF55031">
    <property type="entry name" value="Bacterial exopeptidase dimerisation domain"/>
    <property type="match status" value="1"/>
</dbReference>
<comment type="similarity">
    <text evidence="4">Belongs to the peptidase M20A family.</text>
</comment>
<dbReference type="EC" id="3.5.1.18" evidence="5"/>
<feature type="domain" description="Peptidase M20 dimerisation" evidence="12">
    <location>
        <begin position="168"/>
        <end position="275"/>
    </location>
</feature>
<dbReference type="AlphaFoldDB" id="A0A160T0P2"/>
<comment type="pathway">
    <text evidence="3">Amino-acid biosynthesis; L-lysine biosynthesis via DAP pathway; LL-2,6-diaminopimelate from (S)-tetrahydrodipicolinate (succinylase route): step 3/3.</text>
</comment>
<sequence>MQMLEQLLGDLVAIDSINPDLVPGAAGEGEIAHFIAGWLEQAGLEVHVEEVRPGRPNVVGIAHGAGGGRSLLLNGHIDTVSVTGMAEPFVPHVREGRLYGRGAYDMKAGLAACMVAAAEAQHHNLRGDVIVTAVMDEEHAGLGTLAIAQRVRADAAIVAESTELQLVTAHKGFVWLEVETIGVAAHGSRPHLGVDAIAKMGGVLVELQLLGQDLAHRAPHPLLGHASVHASLIQGGQELSSYPERCLLTVERRTLPGETGEAAEAELQAIVGWLGRDDTTFQAGVRRGLVRSPLETPESAPIVATVRRAAEGVLARPCPPAGLSFWTDAATLAEAGIPAVLFGPLGAGAHAAEEWVDLASVHACAEVYLATAKAFCR</sequence>
<evidence type="ECO:0000256" key="11">
    <source>
        <dbReference type="ARBA" id="ARBA00051301"/>
    </source>
</evidence>
<dbReference type="PANTHER" id="PTHR43808">
    <property type="entry name" value="ACETYLORNITHINE DEACETYLASE"/>
    <property type="match status" value="1"/>
</dbReference>
<evidence type="ECO:0000256" key="4">
    <source>
        <dbReference type="ARBA" id="ARBA00006247"/>
    </source>
</evidence>
<dbReference type="KEGG" id="pbf:CFX0092_A0781"/>
<evidence type="ECO:0000256" key="6">
    <source>
        <dbReference type="ARBA" id="ARBA00016853"/>
    </source>
</evidence>
<evidence type="ECO:0000256" key="7">
    <source>
        <dbReference type="ARBA" id="ARBA00022723"/>
    </source>
</evidence>
<protein>
    <recommendedName>
        <fullName evidence="6">Probable succinyl-diaminopimelate desuccinylase</fullName>
        <ecNumber evidence="5">3.5.1.18</ecNumber>
    </recommendedName>
</protein>
<comment type="cofactor">
    <cofactor evidence="2">
        <name>Zn(2+)</name>
        <dbReference type="ChEBI" id="CHEBI:29105"/>
    </cofactor>
</comment>
<gene>
    <name evidence="13" type="ORF">CFX0092_A0781</name>
</gene>
<dbReference type="Proteomes" id="UP000215027">
    <property type="component" value="Chromosome I"/>
</dbReference>
<dbReference type="InterPro" id="IPR010182">
    <property type="entry name" value="ArgE/DapE"/>
</dbReference>
<evidence type="ECO:0000259" key="12">
    <source>
        <dbReference type="Pfam" id="PF07687"/>
    </source>
</evidence>
<dbReference type="GO" id="GO:0009014">
    <property type="term" value="F:succinyl-diaminopimelate desuccinylase activity"/>
    <property type="evidence" value="ECO:0007669"/>
    <property type="project" value="UniProtKB-EC"/>
</dbReference>
<dbReference type="InterPro" id="IPR011650">
    <property type="entry name" value="Peptidase_M20_dimer"/>
</dbReference>
<dbReference type="InterPro" id="IPR036264">
    <property type="entry name" value="Bact_exopeptidase_dim_dom"/>
</dbReference>
<dbReference type="Pfam" id="PF07687">
    <property type="entry name" value="M20_dimer"/>
    <property type="match status" value="1"/>
</dbReference>
<dbReference type="RefSeq" id="WP_095042247.1">
    <property type="nucleotide sequence ID" value="NZ_LN890655.1"/>
</dbReference>
<dbReference type="PANTHER" id="PTHR43808:SF25">
    <property type="entry name" value="PEPTIDASE M20 DIMERISATION DOMAIN-CONTAINING PROTEIN"/>
    <property type="match status" value="1"/>
</dbReference>
<comment type="cofactor">
    <cofactor evidence="1">
        <name>Co(2+)</name>
        <dbReference type="ChEBI" id="CHEBI:48828"/>
    </cofactor>
</comment>
<keyword evidence="9" id="KW-0862">Zinc</keyword>
<dbReference type="SUPFAM" id="SSF53187">
    <property type="entry name" value="Zn-dependent exopeptidases"/>
    <property type="match status" value="1"/>
</dbReference>
<name>A0A160T0P2_9CHLR</name>
<reference evidence="13" key="1">
    <citation type="submission" date="2016-01" db="EMBL/GenBank/DDBJ databases">
        <authorList>
            <person name="Mcilroy J.S."/>
            <person name="Karst M S."/>
            <person name="Albertsen M."/>
        </authorList>
    </citation>
    <scope>NUCLEOTIDE SEQUENCE</scope>
    <source>
        <strain evidence="13">Cfx-K</strain>
    </source>
</reference>
<dbReference type="GO" id="GO:0046872">
    <property type="term" value="F:metal ion binding"/>
    <property type="evidence" value="ECO:0007669"/>
    <property type="project" value="UniProtKB-KW"/>
</dbReference>